<dbReference type="PANTHER" id="PTHR11220">
    <property type="entry name" value="HEME-BINDING PROTEIN-RELATED"/>
    <property type="match status" value="1"/>
</dbReference>
<dbReference type="EMBL" id="BRXY01000219">
    <property type="protein sequence ID" value="GMH78270.1"/>
    <property type="molecule type" value="Genomic_DNA"/>
</dbReference>
<dbReference type="InterPro" id="IPR006917">
    <property type="entry name" value="SOUL_heme-bd"/>
</dbReference>
<dbReference type="Proteomes" id="UP001165085">
    <property type="component" value="Unassembled WGS sequence"/>
</dbReference>
<dbReference type="OrthoDB" id="6424451at2759"/>
<evidence type="ECO:0000313" key="3">
    <source>
        <dbReference type="Proteomes" id="UP001165085"/>
    </source>
</evidence>
<evidence type="ECO:0000256" key="1">
    <source>
        <dbReference type="ARBA" id="ARBA00009817"/>
    </source>
</evidence>
<protein>
    <recommendedName>
        <fullName evidence="4">SOUL heme-binding protein</fullName>
    </recommendedName>
</protein>
<organism evidence="2 3">
    <name type="scientific">Triparma strigata</name>
    <dbReference type="NCBI Taxonomy" id="1606541"/>
    <lineage>
        <taxon>Eukaryota</taxon>
        <taxon>Sar</taxon>
        <taxon>Stramenopiles</taxon>
        <taxon>Ochrophyta</taxon>
        <taxon>Bolidophyceae</taxon>
        <taxon>Parmales</taxon>
        <taxon>Triparmaceae</taxon>
        <taxon>Triparma</taxon>
    </lineage>
</organism>
<dbReference type="AlphaFoldDB" id="A0A9W7AYG3"/>
<evidence type="ECO:0000313" key="2">
    <source>
        <dbReference type="EMBL" id="GMH78270.1"/>
    </source>
</evidence>
<proteinExistence type="inferred from homology"/>
<dbReference type="PANTHER" id="PTHR11220:SF58">
    <property type="entry name" value="SOUL HEME-BINDING FAMILY PROTEIN"/>
    <property type="match status" value="1"/>
</dbReference>
<dbReference type="Pfam" id="PF04832">
    <property type="entry name" value="SOUL"/>
    <property type="match status" value="1"/>
</dbReference>
<comment type="caution">
    <text evidence="2">The sequence shown here is derived from an EMBL/GenBank/DDBJ whole genome shotgun (WGS) entry which is preliminary data.</text>
</comment>
<comment type="similarity">
    <text evidence="1">Belongs to the HEBP family.</text>
</comment>
<dbReference type="InterPro" id="IPR011256">
    <property type="entry name" value="Reg_factor_effector_dom_sf"/>
</dbReference>
<sequence>MIRNCLLAVFLYFSYLTVHGKALVLFSTKAATSASTNSANAASDLKLLLKRTSSKDKKEAVVGRLSSLRRARGQGDESGFDSYCDSLLSLVDAPRGPVSTLISRAPLAVAAPSFRVNLLLLRRVMELTDTSTEVASRRNTLAIILSQLKSSRGVAGLLREAELRTRKAVSMDEMISRTPEGLETPKYTVVKRFEREGWEVREYDSYALCSTRNVAGFSGFQTLAGYIFGKNQENTTMAMTTPVLMTSDKMSFIMPSDYWGDEAKLKKDAPTPLATSDVEKEAVGGGQLVAALWFGGVSTKKVSERKKEELRKCLEKSEGFKAVDAQDEPVVASYNDPFTAPWKRRNEILINVCNSSV</sequence>
<evidence type="ECO:0008006" key="4">
    <source>
        <dbReference type="Google" id="ProtNLM"/>
    </source>
</evidence>
<accession>A0A9W7AYG3</accession>
<name>A0A9W7AYG3_9STRA</name>
<gene>
    <name evidence="2" type="ORF">TrST_g5050</name>
</gene>
<dbReference type="Gene3D" id="3.20.80.10">
    <property type="entry name" value="Regulatory factor, effector binding domain"/>
    <property type="match status" value="1"/>
</dbReference>
<keyword evidence="3" id="KW-1185">Reference proteome</keyword>
<reference evidence="3" key="1">
    <citation type="journal article" date="2023" name="Commun. Biol.">
        <title>Genome analysis of Parmales, the sister group of diatoms, reveals the evolutionary specialization of diatoms from phago-mixotrophs to photoautotrophs.</title>
        <authorList>
            <person name="Ban H."/>
            <person name="Sato S."/>
            <person name="Yoshikawa S."/>
            <person name="Yamada K."/>
            <person name="Nakamura Y."/>
            <person name="Ichinomiya M."/>
            <person name="Sato N."/>
            <person name="Blanc-Mathieu R."/>
            <person name="Endo H."/>
            <person name="Kuwata A."/>
            <person name="Ogata H."/>
        </authorList>
    </citation>
    <scope>NUCLEOTIDE SEQUENCE [LARGE SCALE GENOMIC DNA]</scope>
    <source>
        <strain evidence="3">NIES 3701</strain>
    </source>
</reference>
<dbReference type="SUPFAM" id="SSF55136">
    <property type="entry name" value="Probable bacterial effector-binding domain"/>
    <property type="match status" value="1"/>
</dbReference>